<reference evidence="2" key="1">
    <citation type="journal article" date="2010" name="Genome Res.">
        <title>Population genomic sequencing of Coccidioides fungi reveals recent hybridization and transposon control.</title>
        <authorList>
            <person name="Neafsey D.E."/>
            <person name="Barker B.M."/>
            <person name="Sharpton T.J."/>
            <person name="Stajich J.E."/>
            <person name="Park D.J."/>
            <person name="Whiston E."/>
            <person name="Hung C.-Y."/>
            <person name="McMahan C."/>
            <person name="White J."/>
            <person name="Sykes S."/>
            <person name="Heiman D."/>
            <person name="Young S."/>
            <person name="Zeng Q."/>
            <person name="Abouelleil A."/>
            <person name="Aftuck L."/>
            <person name="Bessette D."/>
            <person name="Brown A."/>
            <person name="FitzGerald M."/>
            <person name="Lui A."/>
            <person name="Macdonald J.P."/>
            <person name="Priest M."/>
            <person name="Orbach M.J."/>
            <person name="Galgiani J.N."/>
            <person name="Kirkland T.N."/>
            <person name="Cole G.T."/>
            <person name="Birren B.W."/>
            <person name="Henn M.R."/>
            <person name="Taylor J.W."/>
            <person name="Rounsley S.D."/>
        </authorList>
    </citation>
    <scope>NUCLEOTIDE SEQUENCE [LARGE SCALE GENOMIC DNA]</scope>
    <source>
        <strain evidence="2">RMSCC 757 / Silveira</strain>
    </source>
</reference>
<dbReference type="EMBL" id="GL636493">
    <property type="protein sequence ID" value="EFW17718.1"/>
    <property type="molecule type" value="Genomic_DNA"/>
</dbReference>
<name>E9D759_COCPS</name>
<keyword evidence="2" id="KW-1185">Reference proteome</keyword>
<reference evidence="2" key="2">
    <citation type="submission" date="2010-03" db="EMBL/GenBank/DDBJ databases">
        <title>The genome sequence of Coccidioides posadasii strain Silveira.</title>
        <authorList>
            <consortium name="The Broad Institute Genome Sequencing Center for Infectious Disease"/>
            <person name="Neafsey D."/>
            <person name="Orbach M."/>
            <person name="Henn M.R."/>
            <person name="Cole G.T."/>
            <person name="Galgiani J."/>
            <person name="Gardner M.J."/>
            <person name="Kirkland T.N."/>
            <person name="Taylor J.W."/>
            <person name="Young S.K."/>
            <person name="Zeng Q."/>
            <person name="Koehrsen M."/>
            <person name="Alvarado L."/>
            <person name="Berlin A."/>
            <person name="Borenstein D."/>
            <person name="Chapman S.B."/>
            <person name="Chen Z."/>
            <person name="Engels R."/>
            <person name="Freedman E."/>
            <person name="Gellesch M."/>
            <person name="Goldberg J."/>
            <person name="Griggs A."/>
            <person name="Gujja S."/>
            <person name="Heilman E."/>
            <person name="Heiman D."/>
            <person name="Howarth C."/>
            <person name="Jen D."/>
            <person name="Larson L."/>
            <person name="Mehta T."/>
            <person name="Neiman D."/>
            <person name="Park D."/>
            <person name="Pearson M."/>
            <person name="Richards J."/>
            <person name="Roberts A."/>
            <person name="Saif S."/>
            <person name="Shea T."/>
            <person name="Shenoy N."/>
            <person name="Sisk P."/>
            <person name="Stolte C."/>
            <person name="Sykes S."/>
            <person name="Walk T."/>
            <person name="White J."/>
            <person name="Yandava C."/>
            <person name="Haas B."/>
            <person name="Nusbaum C."/>
            <person name="Birren B."/>
        </authorList>
    </citation>
    <scope>NUCLEOTIDE SEQUENCE [LARGE SCALE GENOMIC DNA]</scope>
    <source>
        <strain evidence="2">RMSCC 757 / Silveira</strain>
    </source>
</reference>
<evidence type="ECO:0000313" key="2">
    <source>
        <dbReference type="Proteomes" id="UP000002497"/>
    </source>
</evidence>
<dbReference type="HOGENOM" id="CLU_2196733_0_0_1"/>
<gene>
    <name evidence="1" type="ORF">CPSG_05355</name>
</gene>
<organism evidence="2">
    <name type="scientific">Coccidioides posadasii (strain RMSCC 757 / Silveira)</name>
    <name type="common">Valley fever fungus</name>
    <dbReference type="NCBI Taxonomy" id="443226"/>
    <lineage>
        <taxon>Eukaryota</taxon>
        <taxon>Fungi</taxon>
        <taxon>Dikarya</taxon>
        <taxon>Ascomycota</taxon>
        <taxon>Pezizomycotina</taxon>
        <taxon>Eurotiomycetes</taxon>
        <taxon>Eurotiomycetidae</taxon>
        <taxon>Onygenales</taxon>
        <taxon>Onygenaceae</taxon>
        <taxon>Coccidioides</taxon>
    </lineage>
</organism>
<protein>
    <submittedName>
        <fullName evidence="1">Predicted protein</fullName>
    </submittedName>
</protein>
<evidence type="ECO:0000313" key="1">
    <source>
        <dbReference type="EMBL" id="EFW17718.1"/>
    </source>
</evidence>
<dbReference type="Proteomes" id="UP000002497">
    <property type="component" value="Unassembled WGS sequence"/>
</dbReference>
<accession>E9D759</accession>
<dbReference type="VEuPathDB" id="FungiDB:CPSG_05355"/>
<dbReference type="AlphaFoldDB" id="E9D759"/>
<proteinExistence type="predicted"/>
<sequence length="108" mass="12310">MNCLNEKSTIKLVHQLLLDFEAIKYCCCQATSYLEEPSTKHHHPASHHEIKTVDLMSKTESIKDNLSELLHPTIPVCTVLSQIENEIRNIQVLLDHFITCLTDEAKAL</sequence>